<dbReference type="GO" id="GO:0005975">
    <property type="term" value="P:carbohydrate metabolic process"/>
    <property type="evidence" value="ECO:0007669"/>
    <property type="project" value="InterPro"/>
</dbReference>
<dbReference type="HOGENOM" id="CLU_016031_2_3_1"/>
<keyword evidence="10" id="KW-0961">Cell wall biogenesis/degradation</keyword>
<dbReference type="SUPFAM" id="SSF51126">
    <property type="entry name" value="Pectin lyase-like"/>
    <property type="match status" value="1"/>
</dbReference>
<dbReference type="FunFam" id="2.160.20.10:FF:000032">
    <property type="entry name" value="Pectin lyase-like superfamily protein"/>
    <property type="match status" value="1"/>
</dbReference>
<comment type="similarity">
    <text evidence="2 13">Belongs to the glycosyl hydrolase 28 family.</text>
</comment>
<dbReference type="InterPro" id="IPR000743">
    <property type="entry name" value="Glyco_hydro_28"/>
</dbReference>
<reference evidence="15" key="1">
    <citation type="journal article" date="2013" name="Science">
        <title>The Amborella genome and the evolution of flowering plants.</title>
        <authorList>
            <consortium name="Amborella Genome Project"/>
        </authorList>
    </citation>
    <scope>NUCLEOTIDE SEQUENCE [LARGE SCALE GENOMIC DNA]</scope>
</reference>
<dbReference type="InterPro" id="IPR011050">
    <property type="entry name" value="Pectin_lyase_fold/virulence"/>
</dbReference>
<evidence type="ECO:0000256" key="12">
    <source>
        <dbReference type="PROSITE-ProRule" id="PRU10052"/>
    </source>
</evidence>
<evidence type="ECO:0000256" key="6">
    <source>
        <dbReference type="ARBA" id="ARBA00022729"/>
    </source>
</evidence>
<evidence type="ECO:0000313" key="15">
    <source>
        <dbReference type="Proteomes" id="UP000017836"/>
    </source>
</evidence>
<evidence type="ECO:0000313" key="14">
    <source>
        <dbReference type="EMBL" id="ERN04526.1"/>
    </source>
</evidence>
<evidence type="ECO:0000256" key="8">
    <source>
        <dbReference type="ARBA" id="ARBA00022801"/>
    </source>
</evidence>
<dbReference type="PANTHER" id="PTHR31375">
    <property type="match status" value="1"/>
</dbReference>
<dbReference type="Gene3D" id="2.160.20.10">
    <property type="entry name" value="Single-stranded right-handed beta-helix, Pectin lyase-like"/>
    <property type="match status" value="1"/>
</dbReference>
<keyword evidence="7" id="KW-0677">Repeat</keyword>
<dbReference type="GO" id="GO:0071555">
    <property type="term" value="P:cell wall organization"/>
    <property type="evidence" value="ECO:0007669"/>
    <property type="project" value="UniProtKB-KW"/>
</dbReference>
<protein>
    <recommendedName>
        <fullName evidence="3">endo-polygalacturonase</fullName>
        <ecNumber evidence="3">3.2.1.15</ecNumber>
    </recommendedName>
</protein>
<evidence type="ECO:0000256" key="3">
    <source>
        <dbReference type="ARBA" id="ARBA00012736"/>
    </source>
</evidence>
<keyword evidence="8 13" id="KW-0378">Hydrolase</keyword>
<dbReference type="AlphaFoldDB" id="W1PA92"/>
<dbReference type="EMBL" id="KI394223">
    <property type="protein sequence ID" value="ERN04526.1"/>
    <property type="molecule type" value="Genomic_DNA"/>
</dbReference>
<dbReference type="eggNOG" id="ENOG502QRJW">
    <property type="taxonomic scope" value="Eukaryota"/>
</dbReference>
<accession>W1PA92</accession>
<dbReference type="Pfam" id="PF00295">
    <property type="entry name" value="Glyco_hydro_28"/>
    <property type="match status" value="1"/>
</dbReference>
<evidence type="ECO:0000256" key="4">
    <source>
        <dbReference type="ARBA" id="ARBA00022512"/>
    </source>
</evidence>
<organism evidence="14 15">
    <name type="scientific">Amborella trichopoda</name>
    <dbReference type="NCBI Taxonomy" id="13333"/>
    <lineage>
        <taxon>Eukaryota</taxon>
        <taxon>Viridiplantae</taxon>
        <taxon>Streptophyta</taxon>
        <taxon>Embryophyta</taxon>
        <taxon>Tracheophyta</taxon>
        <taxon>Spermatophyta</taxon>
        <taxon>Magnoliopsida</taxon>
        <taxon>Amborellales</taxon>
        <taxon>Amborellaceae</taxon>
        <taxon>Amborella</taxon>
    </lineage>
</organism>
<name>W1PA92_AMBTC</name>
<proteinExistence type="inferred from homology"/>
<sequence>MEQKCAERTILTDGTLFIGGIHMVIKNKLRSHVAQDKLTVDSYDGRLIFALGQNIVAKEGCRLLRQLLSPQIFLSLDDFGAKGDAITDDTQAFEEAWEGACLFSPSVLEIAAGKVYMVRPIELGGPCRSKVTLLVLGTIVAPKDPDAWEGLNPRKWLYFHGLEDFIIEGGGTIDGMGGEWWARSCKTNMSNPCHPAPTAITFHRCNNLIVRMLKIVNSQQMHVAFTNCVHVKVDNLQVVAPTESPNTDGIHISASQQVLVRNSMIGTGDDCISIVSHSSQVLIKNITCGPGHGISIGSLGKNNSWGQVNKVLVDGAFLKNTENGLRIKTWQGGSGFAEGIAFHNVVMENVSNPIIIDQYYCDSLEPCPNQTSSVKVKAITFINIRGTSATGEAMRFACSETFPCEDIYLENIELLSALGGTSEAFCWEALGSSFGPVYPPPCFWNCGKLIGHLPSNNVSSM</sequence>
<evidence type="ECO:0000256" key="10">
    <source>
        <dbReference type="ARBA" id="ARBA00023316"/>
    </source>
</evidence>
<evidence type="ECO:0000256" key="2">
    <source>
        <dbReference type="ARBA" id="ARBA00008834"/>
    </source>
</evidence>
<keyword evidence="4" id="KW-0134">Cell wall</keyword>
<evidence type="ECO:0000256" key="7">
    <source>
        <dbReference type="ARBA" id="ARBA00022737"/>
    </source>
</evidence>
<evidence type="ECO:0000256" key="13">
    <source>
        <dbReference type="RuleBase" id="RU361169"/>
    </source>
</evidence>
<feature type="active site" evidence="12">
    <location>
        <position position="292"/>
    </location>
</feature>
<dbReference type="EC" id="3.2.1.15" evidence="3"/>
<evidence type="ECO:0000256" key="11">
    <source>
        <dbReference type="ARBA" id="ARBA00034074"/>
    </source>
</evidence>
<dbReference type="Gramene" id="ERN04526">
    <property type="protein sequence ID" value="ERN04526"/>
    <property type="gene ID" value="AMTR_s00081p00144410"/>
</dbReference>
<dbReference type="OMA" id="FIHITIL"/>
<dbReference type="STRING" id="13333.W1PA92"/>
<evidence type="ECO:0000256" key="1">
    <source>
        <dbReference type="ARBA" id="ARBA00004191"/>
    </source>
</evidence>
<keyword evidence="6" id="KW-0732">Signal</keyword>
<comment type="subcellular location">
    <subcellularLocation>
        <location evidence="1">Secreted</location>
        <location evidence="1">Cell wall</location>
    </subcellularLocation>
</comment>
<gene>
    <name evidence="14" type="ORF">AMTR_s00081p00144410</name>
</gene>
<dbReference type="InterPro" id="IPR012334">
    <property type="entry name" value="Pectin_lyas_fold"/>
</dbReference>
<keyword evidence="15" id="KW-1185">Reference proteome</keyword>
<dbReference type="PROSITE" id="PS00502">
    <property type="entry name" value="POLYGALACTURONASE"/>
    <property type="match status" value="1"/>
</dbReference>
<evidence type="ECO:0000256" key="5">
    <source>
        <dbReference type="ARBA" id="ARBA00022525"/>
    </source>
</evidence>
<keyword evidence="9 13" id="KW-0326">Glycosidase</keyword>
<dbReference type="Proteomes" id="UP000017836">
    <property type="component" value="Unassembled WGS sequence"/>
</dbReference>
<dbReference type="GO" id="GO:0004650">
    <property type="term" value="F:polygalacturonase activity"/>
    <property type="evidence" value="ECO:0007669"/>
    <property type="project" value="UniProtKB-EC"/>
</dbReference>
<evidence type="ECO:0000256" key="9">
    <source>
        <dbReference type="ARBA" id="ARBA00023295"/>
    </source>
</evidence>
<comment type="catalytic activity">
    <reaction evidence="11">
        <text>(1,4-alpha-D-galacturonosyl)n+m + H2O = (1,4-alpha-D-galacturonosyl)n + (1,4-alpha-D-galacturonosyl)m.</text>
        <dbReference type="EC" id="3.2.1.15"/>
    </reaction>
</comment>
<keyword evidence="5" id="KW-0964">Secreted</keyword>